<evidence type="ECO:0000256" key="2">
    <source>
        <dbReference type="ARBA" id="ARBA00005467"/>
    </source>
</evidence>
<dbReference type="Pfam" id="PF05832">
    <property type="entry name" value="DUF846"/>
    <property type="match status" value="1"/>
</dbReference>
<name>A0ABR1FTI5_AURAN</name>
<gene>
    <name evidence="7" type="primary">TVP23A</name>
    <name evidence="7" type="ORF">SO694_00023311</name>
</gene>
<evidence type="ECO:0000313" key="8">
    <source>
        <dbReference type="Proteomes" id="UP001363151"/>
    </source>
</evidence>
<comment type="subcellular location">
    <subcellularLocation>
        <location evidence="1 6">Membrane</location>
        <topology evidence="1 6">Multi-pass membrane protein</topology>
    </subcellularLocation>
</comment>
<dbReference type="PANTHER" id="PTHR13019:SF7">
    <property type="entry name" value="GOLGI APPARATUS MEMBRANE PROTEIN TVP23"/>
    <property type="match status" value="1"/>
</dbReference>
<dbReference type="PANTHER" id="PTHR13019">
    <property type="entry name" value="GOLGI APPARATUS MEMBRANE PROTEIN TVP23"/>
    <property type="match status" value="1"/>
</dbReference>
<evidence type="ECO:0000256" key="4">
    <source>
        <dbReference type="ARBA" id="ARBA00022989"/>
    </source>
</evidence>
<protein>
    <recommendedName>
        <fullName evidence="6">Golgi apparatus membrane protein TVP23 homolog</fullName>
    </recommendedName>
</protein>
<proteinExistence type="inferred from homology"/>
<feature type="transmembrane region" description="Helical" evidence="6">
    <location>
        <begin position="167"/>
        <end position="186"/>
    </location>
</feature>
<keyword evidence="8" id="KW-1185">Reference proteome</keyword>
<evidence type="ECO:0000313" key="7">
    <source>
        <dbReference type="EMBL" id="KAK7238390.1"/>
    </source>
</evidence>
<reference evidence="7 8" key="1">
    <citation type="submission" date="2024-03" db="EMBL/GenBank/DDBJ databases">
        <title>Aureococcus anophagefferens CCMP1851 and Kratosvirus quantuckense: Draft genome of a second virus-susceptible host strain in the model system.</title>
        <authorList>
            <person name="Chase E."/>
            <person name="Truchon A.R."/>
            <person name="Schepens W."/>
            <person name="Wilhelm S.W."/>
        </authorList>
    </citation>
    <scope>NUCLEOTIDE SEQUENCE [LARGE SCALE GENOMIC DNA]</scope>
    <source>
        <strain evidence="7 8">CCMP1851</strain>
    </source>
</reference>
<feature type="transmembrane region" description="Helical" evidence="6">
    <location>
        <begin position="140"/>
        <end position="161"/>
    </location>
</feature>
<evidence type="ECO:0000256" key="3">
    <source>
        <dbReference type="ARBA" id="ARBA00022692"/>
    </source>
</evidence>
<evidence type="ECO:0000256" key="5">
    <source>
        <dbReference type="ARBA" id="ARBA00023136"/>
    </source>
</evidence>
<keyword evidence="3 6" id="KW-0812">Transmembrane</keyword>
<dbReference type="Proteomes" id="UP001363151">
    <property type="component" value="Unassembled WGS sequence"/>
</dbReference>
<comment type="caution">
    <text evidence="7">The sequence shown here is derived from an EMBL/GenBank/DDBJ whole genome shotgun (WGS) entry which is preliminary data.</text>
</comment>
<organism evidence="7 8">
    <name type="scientific">Aureococcus anophagefferens</name>
    <name type="common">Harmful bloom alga</name>
    <dbReference type="NCBI Taxonomy" id="44056"/>
    <lineage>
        <taxon>Eukaryota</taxon>
        <taxon>Sar</taxon>
        <taxon>Stramenopiles</taxon>
        <taxon>Ochrophyta</taxon>
        <taxon>Pelagophyceae</taxon>
        <taxon>Pelagomonadales</taxon>
        <taxon>Pelagomonadaceae</taxon>
        <taxon>Aureococcus</taxon>
    </lineage>
</organism>
<keyword evidence="4 6" id="KW-1133">Transmembrane helix</keyword>
<evidence type="ECO:0000256" key="1">
    <source>
        <dbReference type="ARBA" id="ARBA00004141"/>
    </source>
</evidence>
<dbReference type="InterPro" id="IPR008564">
    <property type="entry name" value="TVP23-like"/>
</dbReference>
<feature type="transmembrane region" description="Helical" evidence="6">
    <location>
        <begin position="78"/>
        <end position="97"/>
    </location>
</feature>
<sequence length="242" mass="25887">MSKPDDLAFLTTDMNDDYNEAATSAQAAPLFGEAEETTLVGKLGLFKGSRHPGAALFHVLFKALAVLVYMFSGMFTSNFVLVCVVCILLLAFDFWTVKNVSGRLMVGLRWWNYVKEDGATEWVFESADDASEISDVDRRVFWGALYAPAVVWSLFLLVAILQLKVQWLIVIAAALCLSGANIVGYTKCSKEARQRIENFASGGVAGSLINQVGIGNVISGIGSLMSKSSGAATGPQAGVAAV</sequence>
<comment type="similarity">
    <text evidence="2 6">Belongs to the TVP23 family.</text>
</comment>
<accession>A0ABR1FTI5</accession>
<evidence type="ECO:0000256" key="6">
    <source>
        <dbReference type="RuleBase" id="RU361206"/>
    </source>
</evidence>
<keyword evidence="5 6" id="KW-0472">Membrane</keyword>
<dbReference type="EMBL" id="JBBJCI010000230">
    <property type="protein sequence ID" value="KAK7238390.1"/>
    <property type="molecule type" value="Genomic_DNA"/>
</dbReference>